<dbReference type="Proteomes" id="UP000594262">
    <property type="component" value="Unplaced"/>
</dbReference>
<feature type="chain" id="PRO_5029824733" description="Apple domain-containing protein" evidence="1">
    <location>
        <begin position="24"/>
        <end position="118"/>
    </location>
</feature>
<accession>A0A7M5XIC9</accession>
<feature type="signal peptide" evidence="1">
    <location>
        <begin position="1"/>
        <end position="23"/>
    </location>
</feature>
<proteinExistence type="predicted"/>
<protein>
    <recommendedName>
        <fullName evidence="4">Apple domain-containing protein</fullName>
    </recommendedName>
</protein>
<dbReference type="AlphaFoldDB" id="A0A7M5XIC9"/>
<organism evidence="2 3">
    <name type="scientific">Clytia hemisphaerica</name>
    <dbReference type="NCBI Taxonomy" id="252671"/>
    <lineage>
        <taxon>Eukaryota</taxon>
        <taxon>Metazoa</taxon>
        <taxon>Cnidaria</taxon>
        <taxon>Hydrozoa</taxon>
        <taxon>Hydroidolina</taxon>
        <taxon>Leptothecata</taxon>
        <taxon>Obeliida</taxon>
        <taxon>Clytiidae</taxon>
        <taxon>Clytia</taxon>
    </lineage>
</organism>
<evidence type="ECO:0000313" key="3">
    <source>
        <dbReference type="Proteomes" id="UP000594262"/>
    </source>
</evidence>
<evidence type="ECO:0008006" key="4">
    <source>
        <dbReference type="Google" id="ProtNLM"/>
    </source>
</evidence>
<sequence>MKSSRLQLLVFIIWTLLWQASSARDMWDPALRNHTSRVQQKHTALITTKTMRFKNIKAGCMMGSGTIRDVYETETGCAEVCMDEPRCITWNQLDQRCMIYDKVFRANPRKVLYYYGGD</sequence>
<reference evidence="2" key="1">
    <citation type="submission" date="2021-01" db="UniProtKB">
        <authorList>
            <consortium name="EnsemblMetazoa"/>
        </authorList>
    </citation>
    <scope>IDENTIFICATION</scope>
</reference>
<name>A0A7M5XIC9_9CNID</name>
<evidence type="ECO:0000313" key="2">
    <source>
        <dbReference type="EnsemblMetazoa" id="CLYHEMP022355.1"/>
    </source>
</evidence>
<dbReference type="EnsemblMetazoa" id="CLYHEMT022355.1">
    <property type="protein sequence ID" value="CLYHEMP022355.1"/>
    <property type="gene ID" value="CLYHEMG022355"/>
</dbReference>
<evidence type="ECO:0000256" key="1">
    <source>
        <dbReference type="SAM" id="SignalP"/>
    </source>
</evidence>
<keyword evidence="1" id="KW-0732">Signal</keyword>
<keyword evidence="3" id="KW-1185">Reference proteome</keyword>